<dbReference type="Gene3D" id="1.10.510.10">
    <property type="entry name" value="Transferase(Phosphotransferase) domain 1"/>
    <property type="match status" value="1"/>
</dbReference>
<dbReference type="GO" id="GO:0004674">
    <property type="term" value="F:protein serine/threonine kinase activity"/>
    <property type="evidence" value="ECO:0007669"/>
    <property type="project" value="TreeGrafter"/>
</dbReference>
<name>A0A919G1U2_9ACTN</name>
<feature type="compositionally biased region" description="Pro residues" evidence="6">
    <location>
        <begin position="355"/>
        <end position="376"/>
    </location>
</feature>
<feature type="compositionally biased region" description="Pro residues" evidence="6">
    <location>
        <begin position="323"/>
        <end position="333"/>
    </location>
</feature>
<keyword evidence="3" id="KW-0418">Kinase</keyword>
<dbReference type="InterPro" id="IPR008271">
    <property type="entry name" value="Ser/Thr_kinase_AS"/>
</dbReference>
<evidence type="ECO:0000313" key="9">
    <source>
        <dbReference type="Proteomes" id="UP000617734"/>
    </source>
</evidence>
<sequence length="657" mass="67717">MKPLGPDDPQELAGYPLLARLGAGGMGVVYLSYTRGRQPVALKVIRNEYTLDAEFRRRFQHEVRAARQVSGYHIVPVVDHDTTGERPWLASSFVAGLALDEALDEGGPLPVATTLQLVGAVAEALRAIHAAGVIHRDLKPSNILLGADGPWVIDFGIARAADSTRLTRSGGLIGTPEFMSPEHAGGEPLTPASDIFSLALVAAVAATGRHPYGSGGTITLVAKIVNTAFRPPELGGYPEPLRGILERCLAADPADRPTAGELAGLCAEAVGQVPHDFAGWLPEPVLAEIARRAGIAREAQAAAVRADTPGGVPLDAPADAPVTLPPASVPPAASPSAPARSGPSGSVPSTGSPQTGPPATVPPPAHPPQPGPPARPPQQQTPDRPAAPPRQPAPQYEALQHQAPPYQAPQHQVPPYQAPAPAHQQQPGPYPPPYPGGPVPPVAGPAGVSPAPGGNRKVRLALAAVVAAVVAVSAVGWIVSQGDKGGDPSARETKAPAAGASTGGPASPGGDGKPGGDAAKPVTYTLKFQDKPLTVNGSGHSLYTTVDFDAPKVKSGQDVYEEEWEYFQAADKSELVFEEGTGKSAGRTPEQCREAADGAPLRSPVTMKQLPGVMPVGSLLCTVTTKGDLAMLEITALNPTDEFYEIVGKLTVWSLPG</sequence>
<evidence type="ECO:0000256" key="5">
    <source>
        <dbReference type="PROSITE-ProRule" id="PRU10141"/>
    </source>
</evidence>
<reference evidence="8" key="1">
    <citation type="journal article" date="2014" name="Int. J. Syst. Evol. Microbiol.">
        <title>Complete genome sequence of Corynebacterium casei LMG S-19264T (=DSM 44701T), isolated from a smear-ripened cheese.</title>
        <authorList>
            <consortium name="US DOE Joint Genome Institute (JGI-PGF)"/>
            <person name="Walter F."/>
            <person name="Albersmeier A."/>
            <person name="Kalinowski J."/>
            <person name="Ruckert C."/>
        </authorList>
    </citation>
    <scope>NUCLEOTIDE SEQUENCE</scope>
    <source>
        <strain evidence="8">JCM 4646</strain>
    </source>
</reference>
<keyword evidence="2 5" id="KW-0547">Nucleotide-binding</keyword>
<dbReference type="EMBL" id="BNBO01000029">
    <property type="protein sequence ID" value="GHH76517.1"/>
    <property type="molecule type" value="Genomic_DNA"/>
</dbReference>
<evidence type="ECO:0000256" key="2">
    <source>
        <dbReference type="ARBA" id="ARBA00022741"/>
    </source>
</evidence>
<organism evidence="8 9">
    <name type="scientific">Kitasatospora indigofera</name>
    <dbReference type="NCBI Taxonomy" id="67307"/>
    <lineage>
        <taxon>Bacteria</taxon>
        <taxon>Bacillati</taxon>
        <taxon>Actinomycetota</taxon>
        <taxon>Actinomycetes</taxon>
        <taxon>Kitasatosporales</taxon>
        <taxon>Streptomycetaceae</taxon>
        <taxon>Kitasatospora</taxon>
    </lineage>
</organism>
<feature type="compositionally biased region" description="Low complexity" evidence="6">
    <location>
        <begin position="400"/>
        <end position="427"/>
    </location>
</feature>
<feature type="region of interest" description="Disordered" evidence="6">
    <location>
        <begin position="306"/>
        <end position="450"/>
    </location>
</feature>
<reference evidence="8" key="2">
    <citation type="submission" date="2020-09" db="EMBL/GenBank/DDBJ databases">
        <authorList>
            <person name="Sun Q."/>
            <person name="Ohkuma M."/>
        </authorList>
    </citation>
    <scope>NUCLEOTIDE SEQUENCE</scope>
    <source>
        <strain evidence="8">JCM 4646</strain>
    </source>
</reference>
<evidence type="ECO:0000259" key="7">
    <source>
        <dbReference type="PROSITE" id="PS50011"/>
    </source>
</evidence>
<dbReference type="Gene3D" id="3.30.200.20">
    <property type="entry name" value="Phosphorylase Kinase, domain 1"/>
    <property type="match status" value="1"/>
</dbReference>
<feature type="binding site" evidence="5">
    <location>
        <position position="43"/>
    </location>
    <ligand>
        <name>ATP</name>
        <dbReference type="ChEBI" id="CHEBI:30616"/>
    </ligand>
</feature>
<dbReference type="PROSITE" id="PS00107">
    <property type="entry name" value="PROTEIN_KINASE_ATP"/>
    <property type="match status" value="1"/>
</dbReference>
<feature type="region of interest" description="Disordered" evidence="6">
    <location>
        <begin position="480"/>
        <end position="520"/>
    </location>
</feature>
<keyword evidence="1" id="KW-0808">Transferase</keyword>
<keyword evidence="4 5" id="KW-0067">ATP-binding</keyword>
<evidence type="ECO:0000256" key="4">
    <source>
        <dbReference type="ARBA" id="ARBA00022840"/>
    </source>
</evidence>
<dbReference type="CDD" id="cd14014">
    <property type="entry name" value="STKc_PknB_like"/>
    <property type="match status" value="1"/>
</dbReference>
<dbReference type="GO" id="GO:0005524">
    <property type="term" value="F:ATP binding"/>
    <property type="evidence" value="ECO:0007669"/>
    <property type="project" value="UniProtKB-UniRule"/>
</dbReference>
<dbReference type="Proteomes" id="UP000617734">
    <property type="component" value="Unassembled WGS sequence"/>
</dbReference>
<dbReference type="InterPro" id="IPR017441">
    <property type="entry name" value="Protein_kinase_ATP_BS"/>
</dbReference>
<feature type="domain" description="Protein kinase" evidence="7">
    <location>
        <begin position="15"/>
        <end position="278"/>
    </location>
</feature>
<dbReference type="InterPro" id="IPR011009">
    <property type="entry name" value="Kinase-like_dom_sf"/>
</dbReference>
<feature type="compositionally biased region" description="Low complexity" evidence="6">
    <location>
        <begin position="334"/>
        <end position="354"/>
    </location>
</feature>
<dbReference type="PANTHER" id="PTHR43289">
    <property type="entry name" value="MITOGEN-ACTIVATED PROTEIN KINASE KINASE KINASE 20-RELATED"/>
    <property type="match status" value="1"/>
</dbReference>
<evidence type="ECO:0000256" key="1">
    <source>
        <dbReference type="ARBA" id="ARBA00022679"/>
    </source>
</evidence>
<feature type="compositionally biased region" description="Basic and acidic residues" evidence="6">
    <location>
        <begin position="484"/>
        <end position="494"/>
    </location>
</feature>
<dbReference type="SUPFAM" id="SSF56112">
    <property type="entry name" value="Protein kinase-like (PK-like)"/>
    <property type="match status" value="1"/>
</dbReference>
<accession>A0A919G1U2</accession>
<evidence type="ECO:0000256" key="3">
    <source>
        <dbReference type="ARBA" id="ARBA00022777"/>
    </source>
</evidence>
<dbReference type="AlphaFoldDB" id="A0A919G1U2"/>
<proteinExistence type="predicted"/>
<dbReference type="Pfam" id="PF00069">
    <property type="entry name" value="Pkinase"/>
    <property type="match status" value="1"/>
</dbReference>
<protein>
    <recommendedName>
        <fullName evidence="7">Protein kinase domain-containing protein</fullName>
    </recommendedName>
</protein>
<keyword evidence="9" id="KW-1185">Reference proteome</keyword>
<comment type="caution">
    <text evidence="8">The sequence shown here is derived from an EMBL/GenBank/DDBJ whole genome shotgun (WGS) entry which is preliminary data.</text>
</comment>
<dbReference type="PROSITE" id="PS00108">
    <property type="entry name" value="PROTEIN_KINASE_ST"/>
    <property type="match status" value="1"/>
</dbReference>
<gene>
    <name evidence="8" type="ORF">GCM10018781_47890</name>
</gene>
<evidence type="ECO:0000256" key="6">
    <source>
        <dbReference type="SAM" id="MobiDB-lite"/>
    </source>
</evidence>
<dbReference type="PANTHER" id="PTHR43289:SF34">
    <property type="entry name" value="SERINE_THREONINE-PROTEIN KINASE YBDM-RELATED"/>
    <property type="match status" value="1"/>
</dbReference>
<dbReference type="InterPro" id="IPR000719">
    <property type="entry name" value="Prot_kinase_dom"/>
</dbReference>
<feature type="compositionally biased region" description="Gly residues" evidence="6">
    <location>
        <begin position="506"/>
        <end position="515"/>
    </location>
</feature>
<evidence type="ECO:0000313" key="8">
    <source>
        <dbReference type="EMBL" id="GHH76517.1"/>
    </source>
</evidence>
<feature type="compositionally biased region" description="Pro residues" evidence="6">
    <location>
        <begin position="428"/>
        <end position="443"/>
    </location>
</feature>
<feature type="compositionally biased region" description="Low complexity" evidence="6">
    <location>
        <begin position="495"/>
        <end position="505"/>
    </location>
</feature>
<dbReference type="PROSITE" id="PS50011">
    <property type="entry name" value="PROTEIN_KINASE_DOM"/>
    <property type="match status" value="1"/>
</dbReference>
<dbReference type="SMART" id="SM00220">
    <property type="entry name" value="S_TKc"/>
    <property type="match status" value="1"/>
</dbReference>